<dbReference type="CDD" id="cd11572">
    <property type="entry name" value="RlmI_M_like"/>
    <property type="match status" value="1"/>
</dbReference>
<dbReference type="PANTHER" id="PTHR42873:SF1">
    <property type="entry name" value="S-ADENOSYLMETHIONINE-DEPENDENT METHYLTRANSFERASE DOMAIN-CONTAINING PROTEIN"/>
    <property type="match status" value="1"/>
</dbReference>
<dbReference type="GO" id="GO:0032259">
    <property type="term" value="P:methylation"/>
    <property type="evidence" value="ECO:0007669"/>
    <property type="project" value="UniProtKB-KW"/>
</dbReference>
<evidence type="ECO:0000256" key="4">
    <source>
        <dbReference type="ARBA" id="ARBA00022679"/>
    </source>
</evidence>
<feature type="domain" description="S-adenosylmethionine-dependent methyltransferase" evidence="8">
    <location>
        <begin position="336"/>
        <end position="445"/>
    </location>
</feature>
<evidence type="ECO:0000259" key="9">
    <source>
        <dbReference type="Pfam" id="PF17785"/>
    </source>
</evidence>
<dbReference type="AlphaFoldDB" id="A0A0M4NTX8"/>
<evidence type="ECO:0000256" key="7">
    <source>
        <dbReference type="SAM" id="MobiDB-lite"/>
    </source>
</evidence>
<dbReference type="EMBL" id="CP012603">
    <property type="protein sequence ID" value="ALE38162.1"/>
    <property type="molecule type" value="Genomic_DNA"/>
</dbReference>
<evidence type="ECO:0000256" key="6">
    <source>
        <dbReference type="ARBA" id="ARBA00038091"/>
    </source>
</evidence>
<dbReference type="Pfam" id="PF10672">
    <property type="entry name" value="Methyltrans_SAM"/>
    <property type="match status" value="1"/>
</dbReference>
<dbReference type="InterPro" id="IPR041532">
    <property type="entry name" value="RlmI-like_PUA"/>
</dbReference>
<evidence type="ECO:0000256" key="1">
    <source>
        <dbReference type="ARBA" id="ARBA00004496"/>
    </source>
</evidence>
<dbReference type="PATRIC" id="fig|1279460.3.peg.955"/>
<dbReference type="Pfam" id="PF17785">
    <property type="entry name" value="PUA_3"/>
    <property type="match status" value="1"/>
</dbReference>
<evidence type="ECO:0000256" key="2">
    <source>
        <dbReference type="ARBA" id="ARBA00022490"/>
    </source>
</evidence>
<comment type="similarity">
    <text evidence="6">Belongs to the methyltransferase superfamily. RlmI family.</text>
</comment>
<dbReference type="PANTHER" id="PTHR42873">
    <property type="entry name" value="RIBOSOMAL RNA LARGE SUBUNIT METHYLTRANSFERASE"/>
    <property type="match status" value="1"/>
</dbReference>
<evidence type="ECO:0000313" key="10">
    <source>
        <dbReference type="EMBL" id="ALE38162.1"/>
    </source>
</evidence>
<dbReference type="InterPro" id="IPR036974">
    <property type="entry name" value="PUA_sf"/>
</dbReference>
<feature type="compositionally biased region" description="Basic and acidic residues" evidence="7">
    <location>
        <begin position="148"/>
        <end position="173"/>
    </location>
</feature>
<evidence type="ECO:0000256" key="5">
    <source>
        <dbReference type="ARBA" id="ARBA00022691"/>
    </source>
</evidence>
<dbReference type="Gene3D" id="3.30.750.80">
    <property type="entry name" value="RNA methyltransferase domain (HRMD) like"/>
    <property type="match status" value="1"/>
</dbReference>
<dbReference type="InterPro" id="IPR029063">
    <property type="entry name" value="SAM-dependent_MTases_sf"/>
</dbReference>
<dbReference type="GO" id="GO:0008168">
    <property type="term" value="F:methyltransferase activity"/>
    <property type="evidence" value="ECO:0007669"/>
    <property type="project" value="UniProtKB-KW"/>
</dbReference>
<gene>
    <name evidence="10" type="ORF">G436_0949</name>
</gene>
<dbReference type="GO" id="GO:0003723">
    <property type="term" value="F:RNA binding"/>
    <property type="evidence" value="ECO:0007669"/>
    <property type="project" value="InterPro"/>
</dbReference>
<dbReference type="Gene3D" id="2.30.130.10">
    <property type="entry name" value="PUA domain"/>
    <property type="match status" value="1"/>
</dbReference>
<evidence type="ECO:0000313" key="11">
    <source>
        <dbReference type="Proteomes" id="UP000056502"/>
    </source>
</evidence>
<evidence type="ECO:0000259" key="8">
    <source>
        <dbReference type="Pfam" id="PF10672"/>
    </source>
</evidence>
<evidence type="ECO:0000256" key="3">
    <source>
        <dbReference type="ARBA" id="ARBA00022603"/>
    </source>
</evidence>
<dbReference type="InterPro" id="IPR019614">
    <property type="entry name" value="SAM-dep_methyl-trfase"/>
</dbReference>
<protein>
    <submittedName>
        <fullName evidence="10">SAM-dependent methyltransferase</fullName>
    </submittedName>
</protein>
<keyword evidence="5" id="KW-0949">S-adenosyl-L-methionine</keyword>
<dbReference type="InterPro" id="IPR015947">
    <property type="entry name" value="PUA-like_sf"/>
</dbReference>
<feature type="domain" description="RlmI-like PUA" evidence="9">
    <location>
        <begin position="2"/>
        <end position="62"/>
    </location>
</feature>
<organism evidence="10">
    <name type="scientific">Leptospira interrogans serovar Hardjo str. Norma</name>
    <dbReference type="NCBI Taxonomy" id="1279460"/>
    <lineage>
        <taxon>Bacteria</taxon>
        <taxon>Pseudomonadati</taxon>
        <taxon>Spirochaetota</taxon>
        <taxon>Spirochaetia</taxon>
        <taxon>Leptospirales</taxon>
        <taxon>Leptospiraceae</taxon>
        <taxon>Leptospira</taxon>
    </lineage>
</organism>
<accession>A0A0M4NTX8</accession>
<comment type="subcellular location">
    <subcellularLocation>
        <location evidence="1">Cytoplasm</location>
    </subcellularLocation>
</comment>
<keyword evidence="3 10" id="KW-0489">Methyltransferase</keyword>
<keyword evidence="2" id="KW-0963">Cytoplasm</keyword>
<dbReference type="GO" id="GO:0005737">
    <property type="term" value="C:cytoplasm"/>
    <property type="evidence" value="ECO:0007669"/>
    <property type="project" value="UniProtKB-SubCell"/>
</dbReference>
<dbReference type="SUPFAM" id="SSF53335">
    <property type="entry name" value="S-adenosyl-L-methionine-dependent methyltransferases"/>
    <property type="match status" value="1"/>
</dbReference>
<sequence length="539" mass="62175">MNRKSEISIRRGHPWIFGGNLSSATSHFVNGQWLNLVSTTNVPLATGIYSTTGLIRIRVIQFLPSFSKEKMRENLIYALKKRNELRKITNAYRILHGESDFFPGITIDRLNTTWVVRIYSSSLLVYGRWLVWNLFDICKNSKLGEPQPKRILFDPPEKTGEDKIGFKKKDPADHSQTFTPSKLDKSNFNQNLTSEKSNFKKISSSETLEKEILDNFNLENDLSIFSQNTNLSDNDSKEILKYPKQNSNLSNSDPFKTSQENIFYNSILKKQNLESTINLIHERLWRGNRQSTRNRSSFTKEKTKHSIQKEIYHSDKYKIRETIRLYEVNFPIELPGQKGGIFLDLRNLRRFLLEKKELSKNKNCLHLFSHTGLTSICMEIAGASSVISVDGSKEALDSFQRVLSLNKNKGNCKHRFLRKNIFKELEEILQNKSFGLIVIDPPNLTPDAKSKSNALKSYSYLFANSLSSLEESGTIILCSCSGRIKTQELESLAKNILQSKGWKFERFTSLKPEVDHPIRKNFPEGNYFKVHIYENCKKN</sequence>
<feature type="compositionally biased region" description="Polar residues" evidence="7">
    <location>
        <begin position="174"/>
        <end position="187"/>
    </location>
</feature>
<dbReference type="SUPFAM" id="SSF88697">
    <property type="entry name" value="PUA domain-like"/>
    <property type="match status" value="1"/>
</dbReference>
<dbReference type="Gene3D" id="3.40.50.150">
    <property type="entry name" value="Vaccinia Virus protein VP39"/>
    <property type="match status" value="1"/>
</dbReference>
<dbReference type="Proteomes" id="UP000056502">
    <property type="component" value="Chromosome I"/>
</dbReference>
<feature type="region of interest" description="Disordered" evidence="7">
    <location>
        <begin position="148"/>
        <end position="187"/>
    </location>
</feature>
<dbReference type="RefSeq" id="WP_025177696.1">
    <property type="nucleotide sequence ID" value="NZ_CP012603.1"/>
</dbReference>
<name>A0A0M4NTX8_LEPIR</name>
<keyword evidence="4 10" id="KW-0808">Transferase</keyword>
<proteinExistence type="inferred from homology"/>
<reference evidence="10 11" key="1">
    <citation type="journal article" date="2015" name="Genome Announc.">
        <title>Whole-Genome Sequence of Leptospira interrogans Serovar Hardjo Subtype Hardjoprajitno Strain Norma, Isolated from Cattle in a Leptospirosis Outbreak in Brazil.</title>
        <authorList>
            <person name="Cosate M.R."/>
            <person name="Soares S.C."/>
            <person name="Mendes T.A."/>
            <person name="Raittz R.T."/>
            <person name="Moreira E.C."/>
            <person name="Leite R."/>
            <person name="Fernandes G.R."/>
            <person name="Haddad J.P."/>
            <person name="Ortega J.M."/>
        </authorList>
    </citation>
    <scope>NUCLEOTIDE SEQUENCE [LARGE SCALE GENOMIC DNA]</scope>
    <source>
        <strain evidence="10 11">Norma</strain>
    </source>
</reference>